<evidence type="ECO:0000313" key="3">
    <source>
        <dbReference type="Proteomes" id="UP001331761"/>
    </source>
</evidence>
<name>A0AAN8EN24_TRICO</name>
<organism evidence="2 3">
    <name type="scientific">Trichostrongylus colubriformis</name>
    <name type="common">Black scour worm</name>
    <dbReference type="NCBI Taxonomy" id="6319"/>
    <lineage>
        <taxon>Eukaryota</taxon>
        <taxon>Metazoa</taxon>
        <taxon>Ecdysozoa</taxon>
        <taxon>Nematoda</taxon>
        <taxon>Chromadorea</taxon>
        <taxon>Rhabditida</taxon>
        <taxon>Rhabditina</taxon>
        <taxon>Rhabditomorpha</taxon>
        <taxon>Strongyloidea</taxon>
        <taxon>Trichostrongylidae</taxon>
        <taxon>Trichostrongylus</taxon>
    </lineage>
</organism>
<feature type="domain" description="SCP" evidence="1">
    <location>
        <begin position="16"/>
        <end position="117"/>
    </location>
</feature>
<comment type="caution">
    <text evidence="2">The sequence shown here is derived from an EMBL/GenBank/DDBJ whole genome shotgun (WGS) entry which is preliminary data.</text>
</comment>
<sequence length="163" mass="17861">MSTPEGVMPGCTTMFALDCDPSLEFLAEFVVQDCTPNKLTAQGNPLIFFSSRLPENQKENDVIDMALATWMSQITMNGTALKVYDNMLYSNVTKGACIYNECKMDQNLSMYAMACVFDAEATTGEPFYDATNGVRGCTKKNHCKKVIRGATCGPEGLCHVPQP</sequence>
<dbReference type="EMBL" id="WIXE01025611">
    <property type="protein sequence ID" value="KAK5964581.1"/>
    <property type="molecule type" value="Genomic_DNA"/>
</dbReference>
<dbReference type="Pfam" id="PF00188">
    <property type="entry name" value="CAP"/>
    <property type="match status" value="1"/>
</dbReference>
<accession>A0AAN8EN24</accession>
<dbReference type="InterPro" id="IPR035940">
    <property type="entry name" value="CAP_sf"/>
</dbReference>
<reference evidence="2 3" key="1">
    <citation type="submission" date="2019-10" db="EMBL/GenBank/DDBJ databases">
        <title>Assembly and Annotation for the nematode Trichostrongylus colubriformis.</title>
        <authorList>
            <person name="Martin J."/>
        </authorList>
    </citation>
    <scope>NUCLEOTIDE SEQUENCE [LARGE SCALE GENOMIC DNA]</scope>
    <source>
        <strain evidence="2">G859</strain>
        <tissue evidence="2">Whole worm</tissue>
    </source>
</reference>
<proteinExistence type="predicted"/>
<evidence type="ECO:0000313" key="2">
    <source>
        <dbReference type="EMBL" id="KAK5964581.1"/>
    </source>
</evidence>
<dbReference type="SUPFAM" id="SSF55797">
    <property type="entry name" value="PR-1-like"/>
    <property type="match status" value="1"/>
</dbReference>
<dbReference type="InterPro" id="IPR014044">
    <property type="entry name" value="CAP_dom"/>
</dbReference>
<keyword evidence="3" id="KW-1185">Reference proteome</keyword>
<dbReference type="AlphaFoldDB" id="A0AAN8EN24"/>
<dbReference type="Proteomes" id="UP001331761">
    <property type="component" value="Unassembled WGS sequence"/>
</dbReference>
<protein>
    <recommendedName>
        <fullName evidence="1">SCP domain-containing protein</fullName>
    </recommendedName>
</protein>
<evidence type="ECO:0000259" key="1">
    <source>
        <dbReference type="Pfam" id="PF00188"/>
    </source>
</evidence>
<dbReference type="Gene3D" id="3.40.33.10">
    <property type="entry name" value="CAP"/>
    <property type="match status" value="1"/>
</dbReference>
<gene>
    <name evidence="2" type="ORF">GCK32_010000</name>
</gene>